<accession>A0AAE1KU55</accession>
<name>A0AAE1KU55_PETCI</name>
<comment type="caution">
    <text evidence="3">The sequence shown here is derived from an EMBL/GenBank/DDBJ whole genome shotgun (WGS) entry which is preliminary data.</text>
</comment>
<dbReference type="Pfam" id="PF08524">
    <property type="entry name" value="rRNA_processing"/>
    <property type="match status" value="1"/>
</dbReference>
<dbReference type="PANTHER" id="PTHR15657:SF1">
    <property type="entry name" value="THYROID TRANSCRIPTION FACTOR 1-ASSOCIATED PROTEIN 26"/>
    <property type="match status" value="1"/>
</dbReference>
<dbReference type="EMBL" id="JAWQEG010001151">
    <property type="protein sequence ID" value="KAK3881980.1"/>
    <property type="molecule type" value="Genomic_DNA"/>
</dbReference>
<evidence type="ECO:0008006" key="5">
    <source>
        <dbReference type="Google" id="ProtNLM"/>
    </source>
</evidence>
<evidence type="ECO:0000256" key="1">
    <source>
        <dbReference type="SAM" id="Coils"/>
    </source>
</evidence>
<keyword evidence="4" id="KW-1185">Reference proteome</keyword>
<feature type="coiled-coil region" evidence="1">
    <location>
        <begin position="99"/>
        <end position="129"/>
    </location>
</feature>
<feature type="region of interest" description="Disordered" evidence="2">
    <location>
        <begin position="40"/>
        <end position="93"/>
    </location>
</feature>
<protein>
    <recommendedName>
        <fullName evidence="5">Thyroid transcription factor 1-associated protein 26</fullName>
    </recommendedName>
</protein>
<proteinExistence type="predicted"/>
<evidence type="ECO:0000313" key="4">
    <source>
        <dbReference type="Proteomes" id="UP001286313"/>
    </source>
</evidence>
<dbReference type="PANTHER" id="PTHR15657">
    <property type="entry name" value="THYROID TRANSCRIPTION FACTOR 1-ASSOCIATED PROTEIN 26"/>
    <property type="match status" value="1"/>
</dbReference>
<dbReference type="Proteomes" id="UP001286313">
    <property type="component" value="Unassembled WGS sequence"/>
</dbReference>
<feature type="compositionally biased region" description="Basic and acidic residues" evidence="2">
    <location>
        <begin position="40"/>
        <end position="49"/>
    </location>
</feature>
<gene>
    <name evidence="3" type="ORF">Pcinc_013613</name>
</gene>
<keyword evidence="1" id="KW-0175">Coiled coil</keyword>
<sequence>MFNKREYYNQKLKSTYGSQNTGHGLDDHQKKKIMRQFERLKKKELKKEAAQTTQGSGDNVEPCVDSASPSDEHSPFTQPVQKKKKWSMQRARASYHLQIEKKKEREEHYQNKKREIEEANKKYKEKRLQRFKKLSKKTNKGQPVMSGRIELMLEQLENEMKE</sequence>
<organism evidence="3 4">
    <name type="scientific">Petrolisthes cinctipes</name>
    <name type="common">Flat porcelain crab</name>
    <dbReference type="NCBI Taxonomy" id="88211"/>
    <lineage>
        <taxon>Eukaryota</taxon>
        <taxon>Metazoa</taxon>
        <taxon>Ecdysozoa</taxon>
        <taxon>Arthropoda</taxon>
        <taxon>Crustacea</taxon>
        <taxon>Multicrustacea</taxon>
        <taxon>Malacostraca</taxon>
        <taxon>Eumalacostraca</taxon>
        <taxon>Eucarida</taxon>
        <taxon>Decapoda</taxon>
        <taxon>Pleocyemata</taxon>
        <taxon>Anomura</taxon>
        <taxon>Galatheoidea</taxon>
        <taxon>Porcellanidae</taxon>
        <taxon>Petrolisthes</taxon>
    </lineage>
</organism>
<reference evidence="3" key="1">
    <citation type="submission" date="2023-10" db="EMBL/GenBank/DDBJ databases">
        <title>Genome assemblies of two species of porcelain crab, Petrolisthes cinctipes and Petrolisthes manimaculis (Anomura: Porcellanidae).</title>
        <authorList>
            <person name="Angst P."/>
        </authorList>
    </citation>
    <scope>NUCLEOTIDE SEQUENCE</scope>
    <source>
        <strain evidence="3">PB745_01</strain>
        <tissue evidence="3">Gill</tissue>
    </source>
</reference>
<dbReference type="InterPro" id="IPR013730">
    <property type="entry name" value="Fyv7/TAP26"/>
</dbReference>
<dbReference type="GO" id="GO:0005634">
    <property type="term" value="C:nucleus"/>
    <property type="evidence" value="ECO:0007669"/>
    <property type="project" value="TreeGrafter"/>
</dbReference>
<dbReference type="AlphaFoldDB" id="A0AAE1KU55"/>
<evidence type="ECO:0000256" key="2">
    <source>
        <dbReference type="SAM" id="MobiDB-lite"/>
    </source>
</evidence>
<evidence type="ECO:0000313" key="3">
    <source>
        <dbReference type="EMBL" id="KAK3881980.1"/>
    </source>
</evidence>